<keyword evidence="2 5" id="KW-0808">Transferase</keyword>
<name>A0A1G8FNU6_9PROT</name>
<protein>
    <submittedName>
        <fullName evidence="5">Methyltransferase domain-containing protein</fullName>
    </submittedName>
</protein>
<reference evidence="6" key="1">
    <citation type="submission" date="2016-10" db="EMBL/GenBank/DDBJ databases">
        <authorList>
            <person name="Varghese N."/>
            <person name="Submissions S."/>
        </authorList>
    </citation>
    <scope>NUCLEOTIDE SEQUENCE [LARGE SCALE GENOMIC DNA]</scope>
    <source>
        <strain evidence="6">930I</strain>
    </source>
</reference>
<evidence type="ECO:0000313" key="5">
    <source>
        <dbReference type="EMBL" id="SDH83838.1"/>
    </source>
</evidence>
<accession>A0A1G8FNU6</accession>
<dbReference type="PANTHER" id="PTHR43464:SF19">
    <property type="entry name" value="UBIQUINONE BIOSYNTHESIS O-METHYLTRANSFERASE, MITOCHONDRIAL"/>
    <property type="match status" value="1"/>
</dbReference>
<feature type="domain" description="Methyltransferase" evidence="4">
    <location>
        <begin position="52"/>
        <end position="130"/>
    </location>
</feature>
<evidence type="ECO:0000313" key="6">
    <source>
        <dbReference type="Proteomes" id="UP000217076"/>
    </source>
</evidence>
<evidence type="ECO:0000256" key="1">
    <source>
        <dbReference type="ARBA" id="ARBA00022603"/>
    </source>
</evidence>
<proteinExistence type="predicted"/>
<dbReference type="Gene3D" id="3.40.50.150">
    <property type="entry name" value="Vaccinia Virus protein VP39"/>
    <property type="match status" value="1"/>
</dbReference>
<dbReference type="GO" id="GO:0008168">
    <property type="term" value="F:methyltransferase activity"/>
    <property type="evidence" value="ECO:0007669"/>
    <property type="project" value="UniProtKB-KW"/>
</dbReference>
<evidence type="ECO:0000256" key="2">
    <source>
        <dbReference type="ARBA" id="ARBA00022679"/>
    </source>
</evidence>
<evidence type="ECO:0000259" key="4">
    <source>
        <dbReference type="Pfam" id="PF13649"/>
    </source>
</evidence>
<sequence>MSDDTARQRRHFTRRLQQLGDRPQALDWSSFDSQRRRHEVMAGIGIDNGHTVLDVGCGLGHLLNFFRRAGLTVGYTGIDLVPALVARCRTSYPGTPFLVHDLLAEPWPDSEAFDWVVACGIFAHWRDDPAGDMKRMISAMVPLARRGVALCSLSARAPDPELWTLFHADPAEMAAHARTLANRVVLREDYLPDDFALYIHR</sequence>
<dbReference type="GO" id="GO:0032259">
    <property type="term" value="P:methylation"/>
    <property type="evidence" value="ECO:0007669"/>
    <property type="project" value="UniProtKB-KW"/>
</dbReference>
<dbReference type="Proteomes" id="UP000217076">
    <property type="component" value="Unassembled WGS sequence"/>
</dbReference>
<dbReference type="RefSeq" id="WP_092621716.1">
    <property type="nucleotide sequence ID" value="NZ_FNCV01000015.1"/>
</dbReference>
<keyword evidence="6" id="KW-1185">Reference proteome</keyword>
<dbReference type="CDD" id="cd02440">
    <property type="entry name" value="AdoMet_MTases"/>
    <property type="match status" value="1"/>
</dbReference>
<dbReference type="AlphaFoldDB" id="A0A1G8FNU6"/>
<dbReference type="Pfam" id="PF13649">
    <property type="entry name" value="Methyltransf_25"/>
    <property type="match status" value="1"/>
</dbReference>
<dbReference type="InterPro" id="IPR041698">
    <property type="entry name" value="Methyltransf_25"/>
</dbReference>
<keyword evidence="3" id="KW-0949">S-adenosyl-L-methionine</keyword>
<evidence type="ECO:0000256" key="3">
    <source>
        <dbReference type="ARBA" id="ARBA00022691"/>
    </source>
</evidence>
<dbReference type="InterPro" id="IPR029063">
    <property type="entry name" value="SAM-dependent_MTases_sf"/>
</dbReference>
<dbReference type="EMBL" id="FNCV01000015">
    <property type="protein sequence ID" value="SDH83838.1"/>
    <property type="molecule type" value="Genomic_DNA"/>
</dbReference>
<organism evidence="5 6">
    <name type="scientific">Roseospirillum parvum</name>
    <dbReference type="NCBI Taxonomy" id="83401"/>
    <lineage>
        <taxon>Bacteria</taxon>
        <taxon>Pseudomonadati</taxon>
        <taxon>Pseudomonadota</taxon>
        <taxon>Alphaproteobacteria</taxon>
        <taxon>Rhodospirillales</taxon>
        <taxon>Rhodospirillaceae</taxon>
        <taxon>Roseospirillum</taxon>
    </lineage>
</organism>
<dbReference type="PANTHER" id="PTHR43464">
    <property type="entry name" value="METHYLTRANSFERASE"/>
    <property type="match status" value="1"/>
</dbReference>
<dbReference type="OrthoDB" id="21342at2"/>
<gene>
    <name evidence="5" type="ORF">SAMN05421742_11522</name>
</gene>
<dbReference type="SUPFAM" id="SSF53335">
    <property type="entry name" value="S-adenosyl-L-methionine-dependent methyltransferases"/>
    <property type="match status" value="1"/>
</dbReference>
<dbReference type="STRING" id="83401.SAMN05421742_11522"/>
<keyword evidence="1 5" id="KW-0489">Methyltransferase</keyword>